<evidence type="ECO:0000256" key="4">
    <source>
        <dbReference type="PROSITE-ProRule" id="PRU00335"/>
    </source>
</evidence>
<feature type="domain" description="HTH tetR-type" evidence="5">
    <location>
        <begin position="26"/>
        <end position="84"/>
    </location>
</feature>
<feature type="DNA-binding region" description="H-T-H motif" evidence="4">
    <location>
        <begin position="47"/>
        <end position="66"/>
    </location>
</feature>
<protein>
    <submittedName>
        <fullName evidence="6">TetR family transcriptional regulator</fullName>
    </submittedName>
</protein>
<dbReference type="Gene3D" id="1.10.357.10">
    <property type="entry name" value="Tetracycline Repressor, domain 2"/>
    <property type="match status" value="1"/>
</dbReference>
<dbReference type="EMBL" id="PDJC01000001">
    <property type="protein sequence ID" value="PFG15505.1"/>
    <property type="molecule type" value="Genomic_DNA"/>
</dbReference>
<dbReference type="InterPro" id="IPR050109">
    <property type="entry name" value="HTH-type_TetR-like_transc_reg"/>
</dbReference>
<keyword evidence="1" id="KW-0805">Transcription regulation</keyword>
<reference evidence="6 8" key="1">
    <citation type="submission" date="2017-10" db="EMBL/GenBank/DDBJ databases">
        <title>Sequencing the genomes of 1000 actinobacteria strains.</title>
        <authorList>
            <person name="Klenk H.-P."/>
        </authorList>
    </citation>
    <scope>NUCLEOTIDE SEQUENCE [LARGE SCALE GENOMIC DNA]</scope>
    <source>
        <strain evidence="6 8">DSM 15597</strain>
    </source>
</reference>
<name>A0A2A9CN43_9ACTN</name>
<dbReference type="Pfam" id="PF21597">
    <property type="entry name" value="TetR_C_43"/>
    <property type="match status" value="1"/>
</dbReference>
<dbReference type="InterPro" id="IPR049445">
    <property type="entry name" value="TetR_SbtR-like_C"/>
</dbReference>
<keyword evidence="2 4" id="KW-0238">DNA-binding</keyword>
<dbReference type="InterPro" id="IPR009057">
    <property type="entry name" value="Homeodomain-like_sf"/>
</dbReference>
<dbReference type="InterPro" id="IPR036271">
    <property type="entry name" value="Tet_transcr_reg_TetR-rel_C_sf"/>
</dbReference>
<dbReference type="GO" id="GO:0003700">
    <property type="term" value="F:DNA-binding transcription factor activity"/>
    <property type="evidence" value="ECO:0007669"/>
    <property type="project" value="TreeGrafter"/>
</dbReference>
<dbReference type="SUPFAM" id="SSF46689">
    <property type="entry name" value="Homeodomain-like"/>
    <property type="match status" value="1"/>
</dbReference>
<dbReference type="SUPFAM" id="SSF48498">
    <property type="entry name" value="Tetracyclin repressor-like, C-terminal domain"/>
    <property type="match status" value="1"/>
</dbReference>
<evidence type="ECO:0000256" key="1">
    <source>
        <dbReference type="ARBA" id="ARBA00023015"/>
    </source>
</evidence>
<keyword evidence="3" id="KW-0804">Transcription</keyword>
<dbReference type="PROSITE" id="PS50977">
    <property type="entry name" value="HTH_TETR_2"/>
    <property type="match status" value="1"/>
</dbReference>
<evidence type="ECO:0000256" key="3">
    <source>
        <dbReference type="ARBA" id="ARBA00023163"/>
    </source>
</evidence>
<gene>
    <name evidence="6" type="ORF">ATK74_0023</name>
    <name evidence="7" type="ORF">ATK74_3053</name>
</gene>
<evidence type="ECO:0000313" key="6">
    <source>
        <dbReference type="EMBL" id="PFG15505.1"/>
    </source>
</evidence>
<keyword evidence="8" id="KW-1185">Reference proteome</keyword>
<comment type="caution">
    <text evidence="6">The sequence shown here is derived from an EMBL/GenBank/DDBJ whole genome shotgun (WGS) entry which is preliminary data.</text>
</comment>
<sequence>MIAHYQNESVLSDTTGPLQALRADAASSIGRILAAAREALRRPGSTTLNLIAKEAGVGIATLYRHFPNREKLAEAVMERVFVEEVRPLLTEFCASDASRDDLLSVAERLVDLLERERGVVESIGNIASVTSEFLARDEELRDTIARAQAAGNLRPDLDPDDVPALLAMVTAVPGLLDTDQGTRRRYLSLLLDGLNPTRAQELPGRRAVEARR</sequence>
<dbReference type="PANTHER" id="PTHR30055:SF234">
    <property type="entry name" value="HTH-TYPE TRANSCRIPTIONAL REGULATOR BETI"/>
    <property type="match status" value="1"/>
</dbReference>
<evidence type="ECO:0000313" key="8">
    <source>
        <dbReference type="Proteomes" id="UP000226079"/>
    </source>
</evidence>
<dbReference type="Pfam" id="PF00440">
    <property type="entry name" value="TetR_N"/>
    <property type="match status" value="1"/>
</dbReference>
<dbReference type="EMBL" id="PDJC01000001">
    <property type="protein sequence ID" value="PFG18463.1"/>
    <property type="molecule type" value="Genomic_DNA"/>
</dbReference>
<evidence type="ECO:0000259" key="5">
    <source>
        <dbReference type="PROSITE" id="PS50977"/>
    </source>
</evidence>
<evidence type="ECO:0000313" key="7">
    <source>
        <dbReference type="EMBL" id="PFG18463.1"/>
    </source>
</evidence>
<organism evidence="6 8">
    <name type="scientific">Propionicimonas paludicola</name>
    <dbReference type="NCBI Taxonomy" id="185243"/>
    <lineage>
        <taxon>Bacteria</taxon>
        <taxon>Bacillati</taxon>
        <taxon>Actinomycetota</taxon>
        <taxon>Actinomycetes</taxon>
        <taxon>Propionibacteriales</taxon>
        <taxon>Nocardioidaceae</taxon>
        <taxon>Propionicimonas</taxon>
    </lineage>
</organism>
<dbReference type="AlphaFoldDB" id="A0A2A9CN43"/>
<dbReference type="PANTHER" id="PTHR30055">
    <property type="entry name" value="HTH-TYPE TRANSCRIPTIONAL REGULATOR RUTR"/>
    <property type="match status" value="1"/>
</dbReference>
<accession>A0A2A9CN43</accession>
<dbReference type="GO" id="GO:0000976">
    <property type="term" value="F:transcription cis-regulatory region binding"/>
    <property type="evidence" value="ECO:0007669"/>
    <property type="project" value="TreeGrafter"/>
</dbReference>
<dbReference type="Proteomes" id="UP000226079">
    <property type="component" value="Unassembled WGS sequence"/>
</dbReference>
<evidence type="ECO:0000256" key="2">
    <source>
        <dbReference type="ARBA" id="ARBA00023125"/>
    </source>
</evidence>
<dbReference type="InterPro" id="IPR001647">
    <property type="entry name" value="HTH_TetR"/>
</dbReference>
<proteinExistence type="predicted"/>